<comment type="subcellular location">
    <subcellularLocation>
        <location evidence="1 6">Membrane</location>
        <topology evidence="1 6">Multi-pass membrane protein</topology>
    </subcellularLocation>
</comment>
<evidence type="ECO:0000256" key="3">
    <source>
        <dbReference type="ARBA" id="ARBA00022692"/>
    </source>
</evidence>
<evidence type="ECO:0000313" key="7">
    <source>
        <dbReference type="EMBL" id="OZJ03836.1"/>
    </source>
</evidence>
<evidence type="ECO:0000256" key="4">
    <source>
        <dbReference type="ARBA" id="ARBA00022989"/>
    </source>
</evidence>
<reference evidence="7 8" key="1">
    <citation type="journal article" date="2017" name="Mycologia">
        <title>Bifiguratus adelaidae, gen. et sp. nov., a new member of Mucoromycotina in endophytic and soil-dwelling habitats.</title>
        <authorList>
            <person name="Torres-Cruz T.J."/>
            <person name="Billingsley Tobias T.L."/>
            <person name="Almatruk M."/>
            <person name="Hesse C."/>
            <person name="Kuske C.R."/>
            <person name="Desiro A."/>
            <person name="Benucci G.M."/>
            <person name="Bonito G."/>
            <person name="Stajich J.E."/>
            <person name="Dunlap C."/>
            <person name="Arnold A.E."/>
            <person name="Porras-Alfaro A."/>
        </authorList>
    </citation>
    <scope>NUCLEOTIDE SEQUENCE [LARGE SCALE GENOMIC DNA]</scope>
    <source>
        <strain evidence="7 8">AZ0501</strain>
    </source>
</reference>
<dbReference type="InterPro" id="IPR007274">
    <property type="entry name" value="Cop_transporter"/>
</dbReference>
<accession>A0A261XZQ6</accession>
<dbReference type="EMBL" id="MVBO01000066">
    <property type="protein sequence ID" value="OZJ03836.1"/>
    <property type="molecule type" value="Genomic_DNA"/>
</dbReference>
<evidence type="ECO:0000256" key="2">
    <source>
        <dbReference type="ARBA" id="ARBA00006921"/>
    </source>
</evidence>
<keyword evidence="3 6" id="KW-0812">Transmembrane</keyword>
<feature type="transmembrane region" description="Helical" evidence="6">
    <location>
        <begin position="40"/>
        <end position="59"/>
    </location>
</feature>
<proteinExistence type="inferred from homology"/>
<comment type="caution">
    <text evidence="7">The sequence shown here is derived from an EMBL/GenBank/DDBJ whole genome shotgun (WGS) entry which is preliminary data.</text>
</comment>
<keyword evidence="6" id="KW-0813">Transport</keyword>
<dbReference type="GO" id="GO:0016020">
    <property type="term" value="C:membrane"/>
    <property type="evidence" value="ECO:0007669"/>
    <property type="project" value="UniProtKB-SubCell"/>
</dbReference>
<dbReference type="PANTHER" id="PTHR12483">
    <property type="entry name" value="SOLUTE CARRIER FAMILY 31 COPPER TRANSPORTERS"/>
    <property type="match status" value="1"/>
</dbReference>
<sequence length="171" mass="19415">MDMGSMGHSPAHACKISMLLNWYVEDACFISAAWHIRTRAQFAGTIIGVFFIAALIEGTRRLSREFDRRLTKAHLARIQENGLDSKTNPGESMQTLVPVMPFWREQLVRGFLYGLQYTAAFFVMLLGMSFNVPVLIAIFTGATFGYIVFGRDTLLLAETNRKTVDRRRDTR</sequence>
<evidence type="ECO:0000256" key="5">
    <source>
        <dbReference type="ARBA" id="ARBA00023136"/>
    </source>
</evidence>
<evidence type="ECO:0000313" key="8">
    <source>
        <dbReference type="Proteomes" id="UP000242875"/>
    </source>
</evidence>
<dbReference type="GO" id="GO:0005375">
    <property type="term" value="F:copper ion transmembrane transporter activity"/>
    <property type="evidence" value="ECO:0007669"/>
    <property type="project" value="UniProtKB-UniRule"/>
</dbReference>
<comment type="similarity">
    <text evidence="2 6">Belongs to the copper transporter (Ctr) (TC 1.A.56) family. SLC31A subfamily.</text>
</comment>
<keyword evidence="6" id="KW-0187">Copper transport</keyword>
<dbReference type="AlphaFoldDB" id="A0A261XZQ6"/>
<protein>
    <recommendedName>
        <fullName evidence="6">Copper transport protein</fullName>
    </recommendedName>
</protein>
<keyword evidence="6" id="KW-0186">Copper</keyword>
<dbReference type="Pfam" id="PF04145">
    <property type="entry name" value="Ctr"/>
    <property type="match status" value="1"/>
</dbReference>
<dbReference type="Proteomes" id="UP000242875">
    <property type="component" value="Unassembled WGS sequence"/>
</dbReference>
<dbReference type="OrthoDB" id="161814at2759"/>
<name>A0A261XZQ6_9FUNG</name>
<keyword evidence="4 6" id="KW-1133">Transmembrane helix</keyword>
<dbReference type="PANTHER" id="PTHR12483:SF73">
    <property type="entry name" value="COPPER TRANSPORT PROTEIN CTR3"/>
    <property type="match status" value="1"/>
</dbReference>
<keyword evidence="5 6" id="KW-0472">Membrane</keyword>
<evidence type="ECO:0000256" key="1">
    <source>
        <dbReference type="ARBA" id="ARBA00004141"/>
    </source>
</evidence>
<keyword evidence="8" id="KW-1185">Reference proteome</keyword>
<evidence type="ECO:0000256" key="6">
    <source>
        <dbReference type="RuleBase" id="RU367022"/>
    </source>
</evidence>
<gene>
    <name evidence="7" type="ORF">BZG36_04314</name>
</gene>
<feature type="transmembrane region" description="Helical" evidence="6">
    <location>
        <begin position="134"/>
        <end position="157"/>
    </location>
</feature>
<feature type="transmembrane region" description="Helical" evidence="6">
    <location>
        <begin position="110"/>
        <end position="128"/>
    </location>
</feature>
<keyword evidence="6" id="KW-0406">Ion transport</keyword>
<organism evidence="7 8">
    <name type="scientific">Bifiguratus adelaidae</name>
    <dbReference type="NCBI Taxonomy" id="1938954"/>
    <lineage>
        <taxon>Eukaryota</taxon>
        <taxon>Fungi</taxon>
        <taxon>Fungi incertae sedis</taxon>
        <taxon>Mucoromycota</taxon>
        <taxon>Mucoromycotina</taxon>
        <taxon>Endogonomycetes</taxon>
        <taxon>Endogonales</taxon>
        <taxon>Endogonales incertae sedis</taxon>
        <taxon>Bifiguratus</taxon>
    </lineage>
</organism>